<evidence type="ECO:0000313" key="10">
    <source>
        <dbReference type="Proteomes" id="UP000284375"/>
    </source>
</evidence>
<dbReference type="InterPro" id="IPR052053">
    <property type="entry name" value="IM_YidH-like"/>
</dbReference>
<feature type="region of interest" description="Disordered" evidence="6">
    <location>
        <begin position="146"/>
        <end position="194"/>
    </location>
</feature>
<evidence type="ECO:0000256" key="7">
    <source>
        <dbReference type="SAM" id="Phobius"/>
    </source>
</evidence>
<dbReference type="OrthoDB" id="199599at2759"/>
<dbReference type="PANTHER" id="PTHR34187">
    <property type="entry name" value="FGR18P"/>
    <property type="match status" value="1"/>
</dbReference>
<proteinExistence type="predicted"/>
<feature type="transmembrane region" description="Helical" evidence="7">
    <location>
        <begin position="284"/>
        <end position="301"/>
    </location>
</feature>
<gene>
    <name evidence="9" type="ORF">VSDG_02157</name>
</gene>
<evidence type="ECO:0000256" key="6">
    <source>
        <dbReference type="SAM" id="MobiDB-lite"/>
    </source>
</evidence>
<keyword evidence="3 7" id="KW-0812">Transmembrane</keyword>
<dbReference type="GO" id="GO:0005886">
    <property type="term" value="C:plasma membrane"/>
    <property type="evidence" value="ECO:0007669"/>
    <property type="project" value="UniProtKB-SubCell"/>
</dbReference>
<name>A0A423WDY5_CYTCH</name>
<comment type="caution">
    <text evidence="9">The sequence shown here is derived from an EMBL/GenBank/DDBJ whole genome shotgun (WGS) entry which is preliminary data.</text>
</comment>
<feature type="transmembrane region" description="Helical" evidence="7">
    <location>
        <begin position="236"/>
        <end position="257"/>
    </location>
</feature>
<evidence type="ECO:0000256" key="5">
    <source>
        <dbReference type="ARBA" id="ARBA00023136"/>
    </source>
</evidence>
<evidence type="ECO:0000313" key="9">
    <source>
        <dbReference type="EMBL" id="ROW01578.1"/>
    </source>
</evidence>
<accession>A0A423WDY5</accession>
<dbReference type="EMBL" id="LJZO01000006">
    <property type="protein sequence ID" value="ROW01578.1"/>
    <property type="molecule type" value="Genomic_DNA"/>
</dbReference>
<dbReference type="AlphaFoldDB" id="A0A423WDY5"/>
<keyword evidence="10" id="KW-1185">Reference proteome</keyword>
<keyword evidence="4 7" id="KW-1133">Transmembrane helix</keyword>
<organism evidence="9 10">
    <name type="scientific">Cytospora chrysosperma</name>
    <name type="common">Cytospora canker fungus</name>
    <name type="synonym">Sphaeria chrysosperma</name>
    <dbReference type="NCBI Taxonomy" id="252740"/>
    <lineage>
        <taxon>Eukaryota</taxon>
        <taxon>Fungi</taxon>
        <taxon>Dikarya</taxon>
        <taxon>Ascomycota</taxon>
        <taxon>Pezizomycotina</taxon>
        <taxon>Sordariomycetes</taxon>
        <taxon>Sordariomycetidae</taxon>
        <taxon>Diaporthales</taxon>
        <taxon>Cytosporaceae</taxon>
        <taxon>Cytospora</taxon>
    </lineage>
</organism>
<dbReference type="InterPro" id="IPR003807">
    <property type="entry name" value="DUF202"/>
</dbReference>
<feature type="compositionally biased region" description="Gly residues" evidence="6">
    <location>
        <begin position="181"/>
        <end position="194"/>
    </location>
</feature>
<evidence type="ECO:0000256" key="4">
    <source>
        <dbReference type="ARBA" id="ARBA00022989"/>
    </source>
</evidence>
<keyword evidence="5 7" id="KW-0472">Membrane</keyword>
<dbReference type="Pfam" id="PF02656">
    <property type="entry name" value="DUF202"/>
    <property type="match status" value="1"/>
</dbReference>
<evidence type="ECO:0000256" key="1">
    <source>
        <dbReference type="ARBA" id="ARBA00004651"/>
    </source>
</evidence>
<evidence type="ECO:0000256" key="3">
    <source>
        <dbReference type="ARBA" id="ARBA00022692"/>
    </source>
</evidence>
<dbReference type="PANTHER" id="PTHR34187:SF2">
    <property type="entry name" value="DUF202 DOMAIN-CONTAINING PROTEIN"/>
    <property type="match status" value="1"/>
</dbReference>
<reference evidence="9 10" key="1">
    <citation type="submission" date="2015-09" db="EMBL/GenBank/DDBJ databases">
        <title>Host preference determinants of Valsa canker pathogens revealed by comparative genomics.</title>
        <authorList>
            <person name="Yin Z."/>
            <person name="Huang L."/>
        </authorList>
    </citation>
    <scope>NUCLEOTIDE SEQUENCE [LARGE SCALE GENOMIC DNA]</scope>
    <source>
        <strain evidence="9 10">YSFL</strain>
    </source>
</reference>
<feature type="region of interest" description="Disordered" evidence="6">
    <location>
        <begin position="79"/>
        <end position="116"/>
    </location>
</feature>
<feature type="compositionally biased region" description="Polar residues" evidence="6">
    <location>
        <begin position="97"/>
        <end position="116"/>
    </location>
</feature>
<comment type="subcellular location">
    <subcellularLocation>
        <location evidence="1">Cell membrane</location>
        <topology evidence="1">Multi-pass membrane protein</topology>
    </subcellularLocation>
</comment>
<protein>
    <recommendedName>
        <fullName evidence="8">DUF202 domain-containing protein</fullName>
    </recommendedName>
</protein>
<feature type="compositionally biased region" description="Low complexity" evidence="6">
    <location>
        <begin position="1"/>
        <end position="35"/>
    </location>
</feature>
<feature type="region of interest" description="Disordered" evidence="6">
    <location>
        <begin position="1"/>
        <end position="65"/>
    </location>
</feature>
<evidence type="ECO:0000256" key="2">
    <source>
        <dbReference type="ARBA" id="ARBA00022475"/>
    </source>
</evidence>
<dbReference type="Proteomes" id="UP000284375">
    <property type="component" value="Unassembled WGS sequence"/>
</dbReference>
<sequence>MATSYSPNNNPRESSRSSSSAPDLPSATATALAPASAPPARAPTLQLRKTNSASSPRPIGRVTTQERLDGILKLGLQRAETMSPGRSSPVFPRRGGSISNNYLSNSEDYQEQQEPNETTGIVMRGSDHSTPSTMNYQATAESIGTRARKSGILKGDNDSGTNIRKSNGAHGAGRDESNGTQSGGHGLGIGVEHGNGVVGNKEEQAWWKAKLAKFGSIELENKGSVARDHLALERTFLAWLRTSLSFASIGVAITQLFRLNTSLSDDDGAPETGQEHTLRHLGKPLGAIFLGISILILFLGYQRYFQAQNWIIKGKFPASRGTIILVSLVALVLMVISLVVVVVVQPSTPGA</sequence>
<keyword evidence="2" id="KW-1003">Cell membrane</keyword>
<feature type="domain" description="DUF202" evidence="8">
    <location>
        <begin position="227"/>
        <end position="309"/>
    </location>
</feature>
<feature type="transmembrane region" description="Helical" evidence="7">
    <location>
        <begin position="322"/>
        <end position="344"/>
    </location>
</feature>
<evidence type="ECO:0000259" key="8">
    <source>
        <dbReference type="Pfam" id="PF02656"/>
    </source>
</evidence>